<evidence type="ECO:0000256" key="10">
    <source>
        <dbReference type="ARBA" id="ARBA00042603"/>
    </source>
</evidence>
<dbReference type="OrthoDB" id="5818554at2759"/>
<dbReference type="CDD" id="cd16012">
    <property type="entry name" value="ALP"/>
    <property type="match status" value="1"/>
</dbReference>
<evidence type="ECO:0000256" key="16">
    <source>
        <dbReference type="PIRSR" id="PIRSR601952-2"/>
    </source>
</evidence>
<dbReference type="GeneID" id="106551667"/>
<dbReference type="Pfam" id="PF00245">
    <property type="entry name" value="Alk_phosphatase"/>
    <property type="match status" value="2"/>
</dbReference>
<feature type="region of interest" description="Disordered" evidence="18">
    <location>
        <begin position="54"/>
        <end position="75"/>
    </location>
</feature>
<reference evidence="20" key="1">
    <citation type="submission" date="2025-08" db="UniProtKB">
        <authorList>
            <consortium name="RefSeq"/>
        </authorList>
    </citation>
    <scope>IDENTIFICATION</scope>
</reference>
<protein>
    <recommendedName>
        <fullName evidence="9">Alkaline phosphatase, tissue-nonspecific isozyme</fullName>
        <ecNumber evidence="3">3.1.3.1</ecNumber>
    </recommendedName>
    <alternativeName>
        <fullName evidence="10">Phosphoamidase</fullName>
    </alternativeName>
</protein>
<dbReference type="PRINTS" id="PR00113">
    <property type="entry name" value="ALKPHPHTASE"/>
</dbReference>
<evidence type="ECO:0000256" key="17">
    <source>
        <dbReference type="RuleBase" id="RU003946"/>
    </source>
</evidence>
<comment type="catalytic activity">
    <reaction evidence="14">
        <text>pyridoxal 5'-phosphate + H2O = pyridoxal + phosphate</text>
        <dbReference type="Rhea" id="RHEA:20533"/>
        <dbReference type="ChEBI" id="CHEBI:15377"/>
        <dbReference type="ChEBI" id="CHEBI:17310"/>
        <dbReference type="ChEBI" id="CHEBI:43474"/>
        <dbReference type="ChEBI" id="CHEBI:597326"/>
    </reaction>
    <physiologicalReaction direction="left-to-right" evidence="14">
        <dbReference type="Rhea" id="RHEA:20534"/>
    </physiologicalReaction>
</comment>
<comment type="catalytic activity">
    <reaction evidence="6">
        <text>a phosphate monoester + H2O = an alcohol + phosphate</text>
        <dbReference type="Rhea" id="RHEA:15017"/>
        <dbReference type="ChEBI" id="CHEBI:15377"/>
        <dbReference type="ChEBI" id="CHEBI:30879"/>
        <dbReference type="ChEBI" id="CHEBI:43474"/>
        <dbReference type="ChEBI" id="CHEBI:67140"/>
        <dbReference type="EC" id="3.1.3.1"/>
    </reaction>
    <physiologicalReaction direction="left-to-right" evidence="6">
        <dbReference type="Rhea" id="RHEA:15018"/>
    </physiologicalReaction>
</comment>
<feature type="binding site" evidence="16">
    <location>
        <position position="96"/>
    </location>
    <ligand>
        <name>Mg(2+)</name>
        <dbReference type="ChEBI" id="CHEBI:18420"/>
    </ligand>
</feature>
<evidence type="ECO:0000256" key="2">
    <source>
        <dbReference type="ARBA" id="ARBA00011738"/>
    </source>
</evidence>
<dbReference type="RefSeq" id="XP_013925283.1">
    <property type="nucleotide sequence ID" value="XM_014069808.1"/>
</dbReference>
<evidence type="ECO:0000256" key="3">
    <source>
        <dbReference type="ARBA" id="ARBA00012647"/>
    </source>
</evidence>
<comment type="cofactor">
    <cofactor evidence="16">
        <name>Zn(2+)</name>
        <dbReference type="ChEBI" id="CHEBI:29105"/>
    </cofactor>
    <text evidence="16">Binds 2 Zn(2+) ions.</text>
</comment>
<dbReference type="Proteomes" id="UP000504617">
    <property type="component" value="Unplaced"/>
</dbReference>
<evidence type="ECO:0000256" key="5">
    <source>
        <dbReference type="ARBA" id="ARBA00022622"/>
    </source>
</evidence>
<dbReference type="InterPro" id="IPR017850">
    <property type="entry name" value="Alkaline_phosphatase_core_sf"/>
</dbReference>
<evidence type="ECO:0000256" key="14">
    <source>
        <dbReference type="ARBA" id="ARBA00049444"/>
    </source>
</evidence>
<dbReference type="SMART" id="SM00098">
    <property type="entry name" value="alkPPc"/>
    <property type="match status" value="1"/>
</dbReference>
<dbReference type="GO" id="GO:0098552">
    <property type="term" value="C:side of membrane"/>
    <property type="evidence" value="ECO:0007669"/>
    <property type="project" value="UniProtKB-KW"/>
</dbReference>
<dbReference type="AlphaFoldDB" id="A0A6I9YLN5"/>
<keyword evidence="5" id="KW-0325">Glycoprotein</keyword>
<dbReference type="GO" id="GO:0005886">
    <property type="term" value="C:plasma membrane"/>
    <property type="evidence" value="ECO:0007669"/>
    <property type="project" value="UniProtKB-SubCell"/>
</dbReference>
<dbReference type="PANTHER" id="PTHR11596">
    <property type="entry name" value="ALKALINE PHOSPHATASE"/>
    <property type="match status" value="1"/>
</dbReference>
<feature type="binding site" evidence="16">
    <location>
        <position position="262"/>
    </location>
    <ligand>
        <name>Zn(2+)</name>
        <dbReference type="ChEBI" id="CHEBI:29105"/>
        <label>2</label>
    </ligand>
</feature>
<comment type="catalytic activity">
    <reaction evidence="7">
        <text>AMP + H2O = adenosine + phosphate</text>
        <dbReference type="Rhea" id="RHEA:29375"/>
        <dbReference type="ChEBI" id="CHEBI:15377"/>
        <dbReference type="ChEBI" id="CHEBI:16335"/>
        <dbReference type="ChEBI" id="CHEBI:43474"/>
        <dbReference type="ChEBI" id="CHEBI:456215"/>
    </reaction>
    <physiologicalReaction direction="left-to-right" evidence="7">
        <dbReference type="Rhea" id="RHEA:29376"/>
    </physiologicalReaction>
</comment>
<keyword evidence="16" id="KW-0479">Metal-binding</keyword>
<keyword evidence="16" id="KW-0862">Zinc</keyword>
<dbReference type="Gene3D" id="3.40.720.10">
    <property type="entry name" value="Alkaline Phosphatase, subunit A"/>
    <property type="match status" value="1"/>
</dbReference>
<keyword evidence="5" id="KW-0449">Lipoprotein</keyword>
<gene>
    <name evidence="20" type="primary">ALPL</name>
</gene>
<feature type="binding site" evidence="16">
    <location>
        <position position="257"/>
    </location>
    <ligand>
        <name>Mg(2+)</name>
        <dbReference type="ChEBI" id="CHEBI:18420"/>
    </ligand>
</feature>
<evidence type="ECO:0000256" key="1">
    <source>
        <dbReference type="ARBA" id="ARBA00004609"/>
    </source>
</evidence>
<organism evidence="19 20">
    <name type="scientific">Thamnophis sirtalis</name>
    <dbReference type="NCBI Taxonomy" id="35019"/>
    <lineage>
        <taxon>Eukaryota</taxon>
        <taxon>Metazoa</taxon>
        <taxon>Chordata</taxon>
        <taxon>Craniata</taxon>
        <taxon>Vertebrata</taxon>
        <taxon>Euteleostomi</taxon>
        <taxon>Lepidosauria</taxon>
        <taxon>Squamata</taxon>
        <taxon>Bifurcata</taxon>
        <taxon>Unidentata</taxon>
        <taxon>Episquamata</taxon>
        <taxon>Toxicofera</taxon>
        <taxon>Serpentes</taxon>
        <taxon>Colubroidea</taxon>
        <taxon>Colubridae</taxon>
        <taxon>Natricinae</taxon>
        <taxon>Thamnophis</taxon>
    </lineage>
</organism>
<evidence type="ECO:0000256" key="18">
    <source>
        <dbReference type="SAM" id="MobiDB-lite"/>
    </source>
</evidence>
<feature type="binding site" evidence="16">
    <location>
        <position position="379"/>
    </location>
    <ligand>
        <name>Zn(2+)</name>
        <dbReference type="ChEBI" id="CHEBI:29105"/>
        <label>2</label>
    </ligand>
</feature>
<name>A0A6I9YLN5_9SAUR</name>
<keyword evidence="16" id="KW-0460">Magnesium</keyword>
<evidence type="ECO:0000256" key="15">
    <source>
        <dbReference type="ARBA" id="ARBA00049526"/>
    </source>
</evidence>
<feature type="binding site" evidence="16">
    <location>
        <position position="304"/>
    </location>
    <ligand>
        <name>Zn(2+)</name>
        <dbReference type="ChEBI" id="CHEBI:29105"/>
        <label>2</label>
    </ligand>
</feature>
<comment type="catalytic activity">
    <reaction evidence="13">
        <text>phosphoethanolamine + H2O = ethanolamine + phosphate</text>
        <dbReference type="Rhea" id="RHEA:16089"/>
        <dbReference type="ChEBI" id="CHEBI:15377"/>
        <dbReference type="ChEBI" id="CHEBI:43474"/>
        <dbReference type="ChEBI" id="CHEBI:57603"/>
        <dbReference type="ChEBI" id="CHEBI:58190"/>
    </reaction>
    <physiologicalReaction direction="left-to-right" evidence="13">
        <dbReference type="Rhea" id="RHEA:16090"/>
    </physiologicalReaction>
</comment>
<evidence type="ECO:0000256" key="12">
    <source>
        <dbReference type="ARBA" id="ARBA00048778"/>
    </source>
</evidence>
<accession>A0A6I9YLN5</accession>
<comment type="catalytic activity">
    <reaction evidence="15">
        <text>ADP + H2O = AMP + phosphate + H(+)</text>
        <dbReference type="Rhea" id="RHEA:61436"/>
        <dbReference type="ChEBI" id="CHEBI:15377"/>
        <dbReference type="ChEBI" id="CHEBI:15378"/>
        <dbReference type="ChEBI" id="CHEBI:43474"/>
        <dbReference type="ChEBI" id="CHEBI:456215"/>
        <dbReference type="ChEBI" id="CHEBI:456216"/>
    </reaction>
    <physiologicalReaction direction="left-to-right" evidence="15">
        <dbReference type="Rhea" id="RHEA:61437"/>
    </physiologicalReaction>
</comment>
<comment type="catalytic activity">
    <reaction evidence="11">
        <text>diphosphate + H2O = 2 phosphate + H(+)</text>
        <dbReference type="Rhea" id="RHEA:24576"/>
        <dbReference type="ChEBI" id="CHEBI:15377"/>
        <dbReference type="ChEBI" id="CHEBI:15378"/>
        <dbReference type="ChEBI" id="CHEBI:33019"/>
        <dbReference type="ChEBI" id="CHEBI:43474"/>
    </reaction>
    <physiologicalReaction direction="left-to-right" evidence="11">
        <dbReference type="Rhea" id="RHEA:24577"/>
    </physiologicalReaction>
</comment>
<evidence type="ECO:0000313" key="20">
    <source>
        <dbReference type="RefSeq" id="XP_013925283.1"/>
    </source>
</evidence>
<dbReference type="CTD" id="249"/>
<dbReference type="GO" id="GO:0004035">
    <property type="term" value="F:alkaline phosphatase activity"/>
    <property type="evidence" value="ECO:0007669"/>
    <property type="project" value="UniProtKB-EC"/>
</dbReference>
<dbReference type="GO" id="GO:0031214">
    <property type="term" value="P:biomineral tissue development"/>
    <property type="evidence" value="ECO:0007669"/>
    <property type="project" value="UniProtKB-KW"/>
</dbReference>
<evidence type="ECO:0000256" key="11">
    <source>
        <dbReference type="ARBA" id="ARBA00048097"/>
    </source>
</evidence>
<proteinExistence type="inferred from homology"/>
<keyword evidence="4" id="KW-0091">Biomineralization</keyword>
<comment type="subcellular location">
    <subcellularLocation>
        <location evidence="1">Cell membrane</location>
        <topology evidence="1">Lipid-anchor</topology>
        <topology evidence="1">GPI-anchor</topology>
    </subcellularLocation>
    <subcellularLocation>
        <location evidence="8">Extracellular vesicle membrane</location>
        <topology evidence="8">Lipid-anchor</topology>
        <topology evidence="8">GPI-anchor</topology>
    </subcellularLocation>
</comment>
<dbReference type="SUPFAM" id="SSF53649">
    <property type="entry name" value="Alkaline phosphatase-like"/>
    <property type="match status" value="1"/>
</dbReference>
<dbReference type="KEGG" id="tsr:106551667"/>
<evidence type="ECO:0000256" key="8">
    <source>
        <dbReference type="ARBA" id="ARBA00037828"/>
    </source>
</evidence>
<dbReference type="EC" id="3.1.3.1" evidence="3"/>
<feature type="binding site" evidence="16">
    <location>
        <position position="303"/>
    </location>
    <ligand>
        <name>Zn(2+)</name>
        <dbReference type="ChEBI" id="CHEBI:29105"/>
        <label>2</label>
    </ligand>
</feature>
<evidence type="ECO:0000256" key="4">
    <source>
        <dbReference type="ARBA" id="ARBA00022591"/>
    </source>
</evidence>
<keyword evidence="5" id="KW-0336">GPI-anchor</keyword>
<evidence type="ECO:0000256" key="9">
    <source>
        <dbReference type="ARBA" id="ARBA00040525"/>
    </source>
</evidence>
<keyword evidence="19" id="KW-1185">Reference proteome</keyword>
<dbReference type="GO" id="GO:0046872">
    <property type="term" value="F:metal ion binding"/>
    <property type="evidence" value="ECO:0007669"/>
    <property type="project" value="UniProtKB-KW"/>
</dbReference>
<evidence type="ECO:0000313" key="19">
    <source>
        <dbReference type="Proteomes" id="UP000504617"/>
    </source>
</evidence>
<evidence type="ECO:0000256" key="6">
    <source>
        <dbReference type="ARBA" id="ARBA00036105"/>
    </source>
</evidence>
<feature type="binding site" evidence="16">
    <location>
        <position position="98"/>
    </location>
    <ligand>
        <name>Mg(2+)</name>
        <dbReference type="ChEBI" id="CHEBI:18420"/>
    </ligand>
</feature>
<dbReference type="PANTHER" id="PTHR11596:SF74">
    <property type="entry name" value="ALKALINE PHOSPHATASE, TISSUE-NONSPECIFIC ISOZYME"/>
    <property type="match status" value="1"/>
</dbReference>
<sequence>MGISTVTAARILKGQLQRKTGEETILEMDRFPFVALSKVRKAPSSFRLTAADGWRRKGSRKSPKPCASPVLGKPPQKLARLQGKSVGIVTTTRVNHATPSAAYAHSADRDWYSDNEMPPEALQQGCKDIAHQLFENIPDIEVIMGGGRKYMFPKNTSDVEYPDEEKYKGTRLDNRNLVQEWKDAKPKDKNALYLWNRTELMKLDPAKVDYVLGLFEPIDMMYELNRNNQTDPSLTEMVTVAIRILQKNPRGFFLLVEGGRIDHGHHEGKAKHALHEAVEMDRAIGEAGILTSLDDTLTVVTADHSHVFTFGGYTTRGNSIFGLAPMQSDMDKKPFTSILYGNGPGYKIIAGERENISAVNFTDANYQAQSAVPLRMETHGGEDVAVFAKGPMAHLLHGVHEQNYIPHVMAYAACIGENQAHCQSGTPGSHSGSVPLISTVFSILLLRVLF</sequence>
<keyword evidence="5" id="KW-0472">Membrane</keyword>
<comment type="subunit">
    <text evidence="2">Homodimer.</text>
</comment>
<evidence type="ECO:0000256" key="7">
    <source>
        <dbReference type="ARBA" id="ARBA00036923"/>
    </source>
</evidence>
<evidence type="ECO:0000256" key="13">
    <source>
        <dbReference type="ARBA" id="ARBA00048929"/>
    </source>
</evidence>
<comment type="cofactor">
    <cofactor evidence="16">
        <name>Mg(2+)</name>
        <dbReference type="ChEBI" id="CHEBI:18420"/>
    </cofactor>
    <text evidence="16">Binds 1 Mg(2+) ion.</text>
</comment>
<dbReference type="InterPro" id="IPR001952">
    <property type="entry name" value="Alkaline_phosphatase"/>
</dbReference>
<feature type="binding site" evidence="16">
    <location>
        <position position="266"/>
    </location>
    <ligand>
        <name>Zn(2+)</name>
        <dbReference type="ChEBI" id="CHEBI:29105"/>
        <label>2</label>
    </ligand>
</feature>
<comment type="catalytic activity">
    <reaction evidence="12">
        <text>ATP + H2O = ADP + phosphate + H(+)</text>
        <dbReference type="Rhea" id="RHEA:13065"/>
        <dbReference type="ChEBI" id="CHEBI:15377"/>
        <dbReference type="ChEBI" id="CHEBI:15378"/>
        <dbReference type="ChEBI" id="CHEBI:30616"/>
        <dbReference type="ChEBI" id="CHEBI:43474"/>
        <dbReference type="ChEBI" id="CHEBI:456216"/>
    </reaction>
    <physiologicalReaction direction="left-to-right" evidence="12">
        <dbReference type="Rhea" id="RHEA:13066"/>
    </physiologicalReaction>
</comment>
<comment type="similarity">
    <text evidence="17">Belongs to the alkaline phosphatase family.</text>
</comment>